<dbReference type="PRINTS" id="PR00420">
    <property type="entry name" value="RNGMNOXGNASE"/>
</dbReference>
<keyword evidence="1" id="KW-0560">Oxidoreductase</keyword>
<dbReference type="RefSeq" id="WP_096496670.1">
    <property type="nucleotide sequence ID" value="NZ_CP023445.1"/>
</dbReference>
<proteinExistence type="predicted"/>
<dbReference type="NCBIfam" id="NF004833">
    <property type="entry name" value="PRK06185.1-1"/>
    <property type="match status" value="1"/>
</dbReference>
<gene>
    <name evidence="3" type="ORF">CNX65_29570</name>
</gene>
<sequence>MTRTSIAIAGGGPAGMVLGLLLARAGVRVTVLEKHGDFLRDFRGDTVHASTLGLLDDLGLGPAFDAIPPRYVERMRVVAPGGAATVADMRRLPGRHKRIGFVPQWDLLELLARAGRAEPAFTLVMNAEVTGLLREGSKVTGVRYRTPGGEVSLGADVVVAADGRTSRVRAEAGLAVRSFGAPMDVWWFRVPVREGDELGEVLGRFGRGEALVAIPRTGYFQCAFLIRKGTDARLRAEGVERFRGRVAALMPALADRVGEIASLDDVKLLDVRQNRLRTWHRDGLLCVGDAAHAMSPVGGVGINLAIQDAVAAARLLAGPALRGAVTPDVLRRLRRRRLFATAATQAAQRVLQRAVMREPGASERPARVPLPLRVAQRFPVLQAVPAYLVSIGLRPEPTPGFARRSPAPAR</sequence>
<evidence type="ECO:0000313" key="4">
    <source>
        <dbReference type="Proteomes" id="UP000218505"/>
    </source>
</evidence>
<evidence type="ECO:0000259" key="2">
    <source>
        <dbReference type="Pfam" id="PF01494"/>
    </source>
</evidence>
<dbReference type="KEGG" id="apre:CNX65_29570"/>
<dbReference type="AlphaFoldDB" id="A0A290ZD78"/>
<organism evidence="3 4">
    <name type="scientific">Actinosynnema pretiosum</name>
    <dbReference type="NCBI Taxonomy" id="42197"/>
    <lineage>
        <taxon>Bacteria</taxon>
        <taxon>Bacillati</taxon>
        <taxon>Actinomycetota</taxon>
        <taxon>Actinomycetes</taxon>
        <taxon>Pseudonocardiales</taxon>
        <taxon>Pseudonocardiaceae</taxon>
        <taxon>Actinosynnema</taxon>
    </lineage>
</organism>
<dbReference type="SUPFAM" id="SSF51905">
    <property type="entry name" value="FAD/NAD(P)-binding domain"/>
    <property type="match status" value="1"/>
</dbReference>
<dbReference type="InterPro" id="IPR050631">
    <property type="entry name" value="PheA/TfdB_FAD_monoxygenase"/>
</dbReference>
<dbReference type="InterPro" id="IPR002938">
    <property type="entry name" value="FAD-bd"/>
</dbReference>
<dbReference type="GO" id="GO:0016491">
    <property type="term" value="F:oxidoreductase activity"/>
    <property type="evidence" value="ECO:0007669"/>
    <property type="project" value="UniProtKB-KW"/>
</dbReference>
<protein>
    <recommendedName>
        <fullName evidence="2">FAD-binding domain-containing protein</fullName>
    </recommendedName>
</protein>
<evidence type="ECO:0000313" key="3">
    <source>
        <dbReference type="EMBL" id="ATE56923.1"/>
    </source>
</evidence>
<dbReference type="EMBL" id="CP023445">
    <property type="protein sequence ID" value="ATE56923.1"/>
    <property type="molecule type" value="Genomic_DNA"/>
</dbReference>
<dbReference type="PANTHER" id="PTHR43476:SF5">
    <property type="entry name" value="FAD-DEPENDENT MONOOXYGENASE"/>
    <property type="match status" value="1"/>
</dbReference>
<dbReference type="InterPro" id="IPR036188">
    <property type="entry name" value="FAD/NAD-bd_sf"/>
</dbReference>
<feature type="domain" description="FAD-binding" evidence="2">
    <location>
        <begin position="4"/>
        <end position="345"/>
    </location>
</feature>
<dbReference type="Gene3D" id="3.50.50.60">
    <property type="entry name" value="FAD/NAD(P)-binding domain"/>
    <property type="match status" value="2"/>
</dbReference>
<dbReference type="Proteomes" id="UP000218505">
    <property type="component" value="Chromosome"/>
</dbReference>
<dbReference type="NCBIfam" id="NF004834">
    <property type="entry name" value="PRK06185.1-3"/>
    <property type="match status" value="1"/>
</dbReference>
<dbReference type="Pfam" id="PF01494">
    <property type="entry name" value="FAD_binding_3"/>
    <property type="match status" value="1"/>
</dbReference>
<dbReference type="PANTHER" id="PTHR43476">
    <property type="entry name" value="3-(3-HYDROXY-PHENYL)PROPIONATE/3-HYDROXYCINNAMIC ACID HYDROXYLASE"/>
    <property type="match status" value="1"/>
</dbReference>
<keyword evidence="4" id="KW-1185">Reference proteome</keyword>
<dbReference type="GO" id="GO:0071949">
    <property type="term" value="F:FAD binding"/>
    <property type="evidence" value="ECO:0007669"/>
    <property type="project" value="InterPro"/>
</dbReference>
<evidence type="ECO:0000256" key="1">
    <source>
        <dbReference type="ARBA" id="ARBA00023002"/>
    </source>
</evidence>
<accession>A0A290ZD78</accession>
<name>A0A290ZD78_9PSEU</name>
<reference evidence="3" key="1">
    <citation type="submission" date="2017-09" db="EMBL/GenBank/DDBJ databases">
        <title>Complete Genome Sequence of ansamitocin-producing Bacterium Actinosynnema pretiosum X47.</title>
        <authorList>
            <person name="Cao G."/>
            <person name="Zong G."/>
            <person name="Zhong C."/>
            <person name="Fu J."/>
        </authorList>
    </citation>
    <scope>NUCLEOTIDE SEQUENCE [LARGE SCALE GENOMIC DNA]</scope>
    <source>
        <strain evidence="3">X47</strain>
    </source>
</reference>